<dbReference type="AlphaFoldDB" id="A0A9J6GPZ6"/>
<dbReference type="EMBL" id="JABSTR010000007">
    <property type="protein sequence ID" value="KAH9376252.1"/>
    <property type="molecule type" value="Genomic_DNA"/>
</dbReference>
<keyword evidence="2" id="KW-1185">Reference proteome</keyword>
<evidence type="ECO:0000313" key="2">
    <source>
        <dbReference type="Proteomes" id="UP000821853"/>
    </source>
</evidence>
<protein>
    <submittedName>
        <fullName evidence="1">Uncharacterized protein</fullName>
    </submittedName>
</protein>
<proteinExistence type="predicted"/>
<organism evidence="1 2">
    <name type="scientific">Haemaphysalis longicornis</name>
    <name type="common">Bush tick</name>
    <dbReference type="NCBI Taxonomy" id="44386"/>
    <lineage>
        <taxon>Eukaryota</taxon>
        <taxon>Metazoa</taxon>
        <taxon>Ecdysozoa</taxon>
        <taxon>Arthropoda</taxon>
        <taxon>Chelicerata</taxon>
        <taxon>Arachnida</taxon>
        <taxon>Acari</taxon>
        <taxon>Parasitiformes</taxon>
        <taxon>Ixodida</taxon>
        <taxon>Ixodoidea</taxon>
        <taxon>Ixodidae</taxon>
        <taxon>Haemaphysalinae</taxon>
        <taxon>Haemaphysalis</taxon>
    </lineage>
</organism>
<dbReference type="Proteomes" id="UP000821853">
    <property type="component" value="Chromosome 5"/>
</dbReference>
<sequence>MQGLENLGEMKVKPDKKLELIANSPETRDCPTGSHLPRKCFSFDGVGHLPEDCHTNNAGGKADLVCNVCSKREHRTEDGSIRSKGKAGSILDTKIRKAGLQQNYAKGEEDKAELRVVCSAIEQLQEEKSMLRIPPFSAISTNS</sequence>
<gene>
    <name evidence="1" type="ORF">HPB48_007910</name>
</gene>
<comment type="caution">
    <text evidence="1">The sequence shown here is derived from an EMBL/GenBank/DDBJ whole genome shotgun (WGS) entry which is preliminary data.</text>
</comment>
<evidence type="ECO:0000313" key="1">
    <source>
        <dbReference type="EMBL" id="KAH9376252.1"/>
    </source>
</evidence>
<accession>A0A9J6GPZ6</accession>
<name>A0A9J6GPZ6_HAELO</name>
<reference evidence="1 2" key="1">
    <citation type="journal article" date="2020" name="Cell">
        <title>Large-Scale Comparative Analyses of Tick Genomes Elucidate Their Genetic Diversity and Vector Capacities.</title>
        <authorList>
            <consortium name="Tick Genome and Microbiome Consortium (TIGMIC)"/>
            <person name="Jia N."/>
            <person name="Wang J."/>
            <person name="Shi W."/>
            <person name="Du L."/>
            <person name="Sun Y."/>
            <person name="Zhan W."/>
            <person name="Jiang J.F."/>
            <person name="Wang Q."/>
            <person name="Zhang B."/>
            <person name="Ji P."/>
            <person name="Bell-Sakyi L."/>
            <person name="Cui X.M."/>
            <person name="Yuan T.T."/>
            <person name="Jiang B.G."/>
            <person name="Yang W.F."/>
            <person name="Lam T.T."/>
            <person name="Chang Q.C."/>
            <person name="Ding S.J."/>
            <person name="Wang X.J."/>
            <person name="Zhu J.G."/>
            <person name="Ruan X.D."/>
            <person name="Zhao L."/>
            <person name="Wei J.T."/>
            <person name="Ye R.Z."/>
            <person name="Que T.C."/>
            <person name="Du C.H."/>
            <person name="Zhou Y.H."/>
            <person name="Cheng J.X."/>
            <person name="Dai P.F."/>
            <person name="Guo W.B."/>
            <person name="Han X.H."/>
            <person name="Huang E.J."/>
            <person name="Li L.F."/>
            <person name="Wei W."/>
            <person name="Gao Y.C."/>
            <person name="Liu J.Z."/>
            <person name="Shao H.Z."/>
            <person name="Wang X."/>
            <person name="Wang C.C."/>
            <person name="Yang T.C."/>
            <person name="Huo Q.B."/>
            <person name="Li W."/>
            <person name="Chen H.Y."/>
            <person name="Chen S.E."/>
            <person name="Zhou L.G."/>
            <person name="Ni X.B."/>
            <person name="Tian J.H."/>
            <person name="Sheng Y."/>
            <person name="Liu T."/>
            <person name="Pan Y.S."/>
            <person name="Xia L.Y."/>
            <person name="Li J."/>
            <person name="Zhao F."/>
            <person name="Cao W.C."/>
        </authorList>
    </citation>
    <scope>NUCLEOTIDE SEQUENCE [LARGE SCALE GENOMIC DNA]</scope>
    <source>
        <strain evidence="1">HaeL-2018</strain>
    </source>
</reference>
<dbReference type="VEuPathDB" id="VectorBase:HLOH_063522"/>